<reference evidence="1" key="1">
    <citation type="submission" date="2022-03" db="EMBL/GenBank/DDBJ databases">
        <authorList>
            <person name="Sayadi A."/>
        </authorList>
    </citation>
    <scope>NUCLEOTIDE SEQUENCE</scope>
</reference>
<dbReference type="Proteomes" id="UP001152888">
    <property type="component" value="Unassembled WGS sequence"/>
</dbReference>
<evidence type="ECO:0000313" key="1">
    <source>
        <dbReference type="EMBL" id="CAH1985436.1"/>
    </source>
</evidence>
<dbReference type="AlphaFoldDB" id="A0A9P0L4S5"/>
<evidence type="ECO:0000313" key="2">
    <source>
        <dbReference type="Proteomes" id="UP001152888"/>
    </source>
</evidence>
<gene>
    <name evidence="1" type="ORF">ACAOBT_LOCUS16675</name>
</gene>
<dbReference type="EMBL" id="CAKOFQ010006979">
    <property type="protein sequence ID" value="CAH1985436.1"/>
    <property type="molecule type" value="Genomic_DNA"/>
</dbReference>
<sequence>MWPCIIIHKNEVVTEFISQRLNNGLYDIFFINFCSHCPLDLNQTDSGG</sequence>
<comment type="caution">
    <text evidence="1">The sequence shown here is derived from an EMBL/GenBank/DDBJ whole genome shotgun (WGS) entry which is preliminary data.</text>
</comment>
<keyword evidence="2" id="KW-1185">Reference proteome</keyword>
<name>A0A9P0L4S5_ACAOB</name>
<organism evidence="1 2">
    <name type="scientific">Acanthoscelides obtectus</name>
    <name type="common">Bean weevil</name>
    <name type="synonym">Bruchus obtectus</name>
    <dbReference type="NCBI Taxonomy" id="200917"/>
    <lineage>
        <taxon>Eukaryota</taxon>
        <taxon>Metazoa</taxon>
        <taxon>Ecdysozoa</taxon>
        <taxon>Arthropoda</taxon>
        <taxon>Hexapoda</taxon>
        <taxon>Insecta</taxon>
        <taxon>Pterygota</taxon>
        <taxon>Neoptera</taxon>
        <taxon>Endopterygota</taxon>
        <taxon>Coleoptera</taxon>
        <taxon>Polyphaga</taxon>
        <taxon>Cucujiformia</taxon>
        <taxon>Chrysomeloidea</taxon>
        <taxon>Chrysomelidae</taxon>
        <taxon>Bruchinae</taxon>
        <taxon>Bruchini</taxon>
        <taxon>Acanthoscelides</taxon>
    </lineage>
</organism>
<proteinExistence type="predicted"/>
<protein>
    <submittedName>
        <fullName evidence="1">Uncharacterized protein</fullName>
    </submittedName>
</protein>
<accession>A0A9P0L4S5</accession>